<sequence length="82" mass="9102">MKKLILALTLSLIVNGLYAENKKKEIKKKEVASDCCTATLTYNGQYVDHETVCGFITTGDNCQVAKDKLLKRHPEATLTKAE</sequence>
<keyword evidence="1" id="KW-0732">Signal</keyword>
<comment type="caution">
    <text evidence="2">The sequence shown here is derived from an EMBL/GenBank/DDBJ whole genome shotgun (WGS) entry which is preliminary data.</text>
</comment>
<reference evidence="2 3" key="3">
    <citation type="submission" date="2020-02" db="EMBL/GenBank/DDBJ databases">
        <title>Flavobacterium profundi sp. nov., isolated from a deep-sea seamount.</title>
        <authorList>
            <person name="Zhang D.-C."/>
        </authorList>
    </citation>
    <scope>NUCLEOTIDE SEQUENCE [LARGE SCALE GENOMIC DNA]</scope>
    <source>
        <strain evidence="2 3">EC11</strain>
    </source>
</reference>
<keyword evidence="3" id="KW-1185">Reference proteome</keyword>
<dbReference type="RefSeq" id="WP_140963294.1">
    <property type="nucleotide sequence ID" value="NZ_VEVQ02000010.1"/>
</dbReference>
<evidence type="ECO:0000256" key="1">
    <source>
        <dbReference type="SAM" id="SignalP"/>
    </source>
</evidence>
<evidence type="ECO:0000313" key="3">
    <source>
        <dbReference type="Proteomes" id="UP000817854"/>
    </source>
</evidence>
<evidence type="ECO:0000313" key="2">
    <source>
        <dbReference type="EMBL" id="NHN26976.1"/>
    </source>
</evidence>
<gene>
    <name evidence="2" type="ORF">FIA58_014930</name>
</gene>
<dbReference type="Proteomes" id="UP000817854">
    <property type="component" value="Unassembled WGS sequence"/>
</dbReference>
<reference evidence="2 3" key="2">
    <citation type="submission" date="2019-05" db="EMBL/GenBank/DDBJ databases">
        <authorList>
            <person name="Lianzixin W."/>
        </authorList>
    </citation>
    <scope>NUCLEOTIDE SEQUENCE [LARGE SCALE GENOMIC DNA]</scope>
    <source>
        <strain evidence="2 3">EC11</strain>
    </source>
</reference>
<dbReference type="EMBL" id="VEVQ02000010">
    <property type="protein sequence ID" value="NHN26976.1"/>
    <property type="molecule type" value="Genomic_DNA"/>
</dbReference>
<name>A0ABX0ITV6_9FLAO</name>
<feature type="chain" id="PRO_5047189665" description="Kazal-like domain-containing protein" evidence="1">
    <location>
        <begin position="20"/>
        <end position="82"/>
    </location>
</feature>
<protein>
    <recommendedName>
        <fullName evidence="4">Kazal-like domain-containing protein</fullName>
    </recommendedName>
</protein>
<feature type="signal peptide" evidence="1">
    <location>
        <begin position="1"/>
        <end position="19"/>
    </location>
</feature>
<proteinExistence type="predicted"/>
<reference evidence="3" key="1">
    <citation type="submission" date="2019-05" db="EMBL/GenBank/DDBJ databases">
        <title>Flavobacterium profundi sp. nov., isolated from a deep-sea seamount.</title>
        <authorList>
            <person name="Zhang D.-C."/>
        </authorList>
    </citation>
    <scope>NUCLEOTIDE SEQUENCE [LARGE SCALE GENOMIC DNA]</scope>
    <source>
        <strain evidence="3">EC11</strain>
    </source>
</reference>
<accession>A0ABX0ITV6</accession>
<evidence type="ECO:0008006" key="4">
    <source>
        <dbReference type="Google" id="ProtNLM"/>
    </source>
</evidence>
<organism evidence="2 3">
    <name type="scientific">Flavobacterium jejuense</name>
    <dbReference type="NCBI Taxonomy" id="1544455"/>
    <lineage>
        <taxon>Bacteria</taxon>
        <taxon>Pseudomonadati</taxon>
        <taxon>Bacteroidota</taxon>
        <taxon>Flavobacteriia</taxon>
        <taxon>Flavobacteriales</taxon>
        <taxon>Flavobacteriaceae</taxon>
        <taxon>Flavobacterium</taxon>
    </lineage>
</organism>